<proteinExistence type="predicted"/>
<accession>A0A6L3Z7V1</accession>
<reference evidence="1 2" key="1">
    <citation type="submission" date="2019-09" db="EMBL/GenBank/DDBJ databases">
        <title>Taxonomic organization of the family Brucellaceae based on a phylogenomic approach.</title>
        <authorList>
            <person name="Leclercq S."/>
            <person name="Cloeckaert A."/>
            <person name="Zygmunt M.S."/>
        </authorList>
    </citation>
    <scope>NUCLEOTIDE SEQUENCE [LARGE SCALE GENOMIC DNA]</scope>
    <source>
        <strain evidence="1 2">LMG 3313</strain>
    </source>
</reference>
<evidence type="ECO:0000313" key="2">
    <source>
        <dbReference type="Proteomes" id="UP000481876"/>
    </source>
</evidence>
<organism evidence="1 2">
    <name type="scientific">Brucella anthropi</name>
    <name type="common">Ochrobactrum anthropi</name>
    <dbReference type="NCBI Taxonomy" id="529"/>
    <lineage>
        <taxon>Bacteria</taxon>
        <taxon>Pseudomonadati</taxon>
        <taxon>Pseudomonadota</taxon>
        <taxon>Alphaproteobacteria</taxon>
        <taxon>Hyphomicrobiales</taxon>
        <taxon>Brucellaceae</taxon>
        <taxon>Brucella/Ochrobactrum group</taxon>
        <taxon>Brucella</taxon>
    </lineage>
</organism>
<dbReference type="EMBL" id="WBWS01000007">
    <property type="protein sequence ID" value="KAB2771022.1"/>
    <property type="molecule type" value="Genomic_DNA"/>
</dbReference>
<name>A0A6L3Z7V1_BRUAN</name>
<sequence length="196" mass="22309">MAFEPTLQTRLNSLVLRDTPSDAMYLTTYPLFADYFQKRIVVPDLAEDDAKIAVTLVYAWMAPAKLNTHHWINFGAAKDALQELASSDELTLDQLEDIKSFVGGSLIATSKFLHLFDPGRFAIWDRRVAWAGYRYAHYHQYNKDSLYLTYLEDLNGLTLPPPVYNLVSNALGEATEMRKKEFALFHLGIQEDVSPT</sequence>
<comment type="caution">
    <text evidence="1">The sequence shown here is derived from an EMBL/GenBank/DDBJ whole genome shotgun (WGS) entry which is preliminary data.</text>
</comment>
<dbReference type="Proteomes" id="UP000481876">
    <property type="component" value="Unassembled WGS sequence"/>
</dbReference>
<protein>
    <submittedName>
        <fullName evidence="1">Uncharacterized protein</fullName>
    </submittedName>
</protein>
<evidence type="ECO:0000313" key="1">
    <source>
        <dbReference type="EMBL" id="KAB2771022.1"/>
    </source>
</evidence>
<dbReference type="RefSeq" id="WP_151663432.1">
    <property type="nucleotide sequence ID" value="NZ_JAFEHG010000001.1"/>
</dbReference>
<gene>
    <name evidence="1" type="ORF">F9L04_08485</name>
</gene>
<dbReference type="AlphaFoldDB" id="A0A6L3Z7V1"/>